<comment type="caution">
    <text evidence="8">The sequence shown here is derived from an EMBL/GenBank/DDBJ whole genome shotgun (WGS) entry which is preliminary data.</text>
</comment>
<dbReference type="PROSITE" id="PS50039">
    <property type="entry name" value="FORK_HEAD_3"/>
    <property type="match status" value="1"/>
</dbReference>
<dbReference type="SUPFAM" id="SSF46785">
    <property type="entry name" value="Winged helix' DNA-binding domain"/>
    <property type="match status" value="1"/>
</dbReference>
<dbReference type="PRINTS" id="PR00053">
    <property type="entry name" value="FORKHEAD"/>
</dbReference>
<evidence type="ECO:0000256" key="3">
    <source>
        <dbReference type="ARBA" id="ARBA00023125"/>
    </source>
</evidence>
<dbReference type="Gene3D" id="1.10.10.10">
    <property type="entry name" value="Winged helix-like DNA-binding domain superfamily/Winged helix DNA-binding domain"/>
    <property type="match status" value="1"/>
</dbReference>
<organism evidence="8 9">
    <name type="scientific">Photinus pyralis</name>
    <name type="common">Common eastern firefly</name>
    <name type="synonym">Lampyris pyralis</name>
    <dbReference type="NCBI Taxonomy" id="7054"/>
    <lineage>
        <taxon>Eukaryota</taxon>
        <taxon>Metazoa</taxon>
        <taxon>Ecdysozoa</taxon>
        <taxon>Arthropoda</taxon>
        <taxon>Hexapoda</taxon>
        <taxon>Insecta</taxon>
        <taxon>Pterygota</taxon>
        <taxon>Neoptera</taxon>
        <taxon>Endopterygota</taxon>
        <taxon>Coleoptera</taxon>
        <taxon>Polyphaga</taxon>
        <taxon>Elateriformia</taxon>
        <taxon>Elateroidea</taxon>
        <taxon>Lampyridae</taxon>
        <taxon>Lampyrinae</taxon>
        <taxon>Photinus</taxon>
    </lineage>
</organism>
<dbReference type="InterPro" id="IPR047119">
    <property type="entry name" value="FOXN2/3-like"/>
</dbReference>
<comment type="subcellular location">
    <subcellularLocation>
        <location evidence="1 6">Nucleus</location>
    </subcellularLocation>
</comment>
<evidence type="ECO:0000313" key="8">
    <source>
        <dbReference type="EMBL" id="KAB0802760.1"/>
    </source>
</evidence>
<keyword evidence="9" id="KW-1185">Reference proteome</keyword>
<dbReference type="InterPro" id="IPR030456">
    <property type="entry name" value="TF_fork_head_CS_2"/>
</dbReference>
<gene>
    <name evidence="8" type="ORF">PPYR_04946</name>
</gene>
<evidence type="ECO:0000256" key="5">
    <source>
        <dbReference type="ARBA" id="ARBA00023242"/>
    </source>
</evidence>
<dbReference type="AlphaFoldDB" id="A0A5N4B023"/>
<evidence type="ECO:0000256" key="1">
    <source>
        <dbReference type="ARBA" id="ARBA00004123"/>
    </source>
</evidence>
<keyword evidence="4" id="KW-0804">Transcription</keyword>
<dbReference type="Proteomes" id="UP000327044">
    <property type="component" value="Unassembled WGS sequence"/>
</dbReference>
<dbReference type="Pfam" id="PF00250">
    <property type="entry name" value="Forkhead"/>
    <property type="match status" value="1"/>
</dbReference>
<feature type="DNA-binding region" description="Fork-head" evidence="6">
    <location>
        <begin position="234"/>
        <end position="306"/>
    </location>
</feature>
<sequence length="448" mass="51364">MSHLIVRDRNFQPAQFYNKRNGVTIKWKEFNANGENSTFTRSTLPSRIQKTAITQRNHPSPRTSAIKRKNVDQFNKEVVLLNGRWDTSNEIPHIVAEMHNVNMEELEVIQNTWAKKFAKSPENIDMTSCIAASPRGSDSGIEGDCSDGNLSWLLNYRIHELPPVPDCTTTEQYTLSSGLENGKDGQVYISETMSKQYFDQQNIQLSRIISEKLSKEETTNKVHGNCDSHTGPKKPPFTYTELIEHALNEKGELTVSGIYQWISDHFPFYKQNDDRWKNSVRHNLSINPHFRKGSKAVHGAGHLWTIAQREDRKTWNIKKQRMQQFIQTSLNDYNKNQQRDLELETATASILPENVDDCHRSLSTEHTEQNIEIEYVNVIDVTSGLEDFLCPPVSKEQMVEECGLSGNYLITDLNPNTLGINLTDAEIITNGNLYDDLNFQCYELQNDH</sequence>
<accession>A0A5N4B023</accession>
<keyword evidence="5 6" id="KW-0539">Nucleus</keyword>
<feature type="domain" description="Fork-head" evidence="7">
    <location>
        <begin position="234"/>
        <end position="306"/>
    </location>
</feature>
<keyword evidence="2" id="KW-0805">Transcription regulation</keyword>
<dbReference type="GO" id="GO:0000987">
    <property type="term" value="F:cis-regulatory region sequence-specific DNA binding"/>
    <property type="evidence" value="ECO:0007669"/>
    <property type="project" value="TreeGrafter"/>
</dbReference>
<dbReference type="InterPro" id="IPR036390">
    <property type="entry name" value="WH_DNA-bd_sf"/>
</dbReference>
<protein>
    <recommendedName>
        <fullName evidence="7">Fork-head domain-containing protein</fullName>
    </recommendedName>
</protein>
<dbReference type="EMBL" id="VVIM01000002">
    <property type="protein sequence ID" value="KAB0802760.1"/>
    <property type="molecule type" value="Genomic_DNA"/>
</dbReference>
<evidence type="ECO:0000313" key="9">
    <source>
        <dbReference type="Proteomes" id="UP000327044"/>
    </source>
</evidence>
<keyword evidence="3 6" id="KW-0238">DNA-binding</keyword>
<dbReference type="PROSITE" id="PS00658">
    <property type="entry name" value="FORK_HEAD_2"/>
    <property type="match status" value="1"/>
</dbReference>
<evidence type="ECO:0000256" key="4">
    <source>
        <dbReference type="ARBA" id="ARBA00023163"/>
    </source>
</evidence>
<name>A0A5N4B023_PHOPY</name>
<dbReference type="InterPro" id="IPR001766">
    <property type="entry name" value="Fork_head_dom"/>
</dbReference>
<dbReference type="InterPro" id="IPR036388">
    <property type="entry name" value="WH-like_DNA-bd_sf"/>
</dbReference>
<reference evidence="8 9" key="1">
    <citation type="journal article" date="2018" name="Elife">
        <title>Firefly genomes illuminate parallel origins of bioluminescence in beetles.</title>
        <authorList>
            <person name="Fallon T.R."/>
            <person name="Lower S.E."/>
            <person name="Chang C.H."/>
            <person name="Bessho-Uehara M."/>
            <person name="Martin G.J."/>
            <person name="Bewick A.J."/>
            <person name="Behringer M."/>
            <person name="Debat H.J."/>
            <person name="Wong I."/>
            <person name="Day J.C."/>
            <person name="Suvorov A."/>
            <person name="Silva C.J."/>
            <person name="Stanger-Hall K.F."/>
            <person name="Hall D.W."/>
            <person name="Schmitz R.J."/>
            <person name="Nelson D.R."/>
            <person name="Lewis S.M."/>
            <person name="Shigenobu S."/>
            <person name="Bybee S.M."/>
            <person name="Larracuente A.M."/>
            <person name="Oba Y."/>
            <person name="Weng J.K."/>
        </authorList>
    </citation>
    <scope>NUCLEOTIDE SEQUENCE [LARGE SCALE GENOMIC DNA]</scope>
    <source>
        <strain evidence="8">1611_PpyrPB1</strain>
        <tissue evidence="8">Whole body</tissue>
    </source>
</reference>
<dbReference type="GO" id="GO:0003700">
    <property type="term" value="F:DNA-binding transcription factor activity"/>
    <property type="evidence" value="ECO:0007669"/>
    <property type="project" value="InterPro"/>
</dbReference>
<proteinExistence type="predicted"/>
<dbReference type="CDD" id="cd00059">
    <property type="entry name" value="FH_FOX"/>
    <property type="match status" value="1"/>
</dbReference>
<dbReference type="PANTHER" id="PTHR13962">
    <property type="entry name" value="FORKHEAD BOX PROTEIN N3-LIKE PROTEIN-RELATED"/>
    <property type="match status" value="1"/>
</dbReference>
<evidence type="ECO:0000256" key="6">
    <source>
        <dbReference type="PROSITE-ProRule" id="PRU00089"/>
    </source>
</evidence>
<dbReference type="PANTHER" id="PTHR13962:SF17">
    <property type="entry name" value="FORKHEAD BOX PROTEIN N4"/>
    <property type="match status" value="1"/>
</dbReference>
<dbReference type="InParanoid" id="A0A5N4B023"/>
<dbReference type="SMART" id="SM00339">
    <property type="entry name" value="FH"/>
    <property type="match status" value="1"/>
</dbReference>
<evidence type="ECO:0000259" key="7">
    <source>
        <dbReference type="PROSITE" id="PS50039"/>
    </source>
</evidence>
<dbReference type="GO" id="GO:0005634">
    <property type="term" value="C:nucleus"/>
    <property type="evidence" value="ECO:0007669"/>
    <property type="project" value="UniProtKB-SubCell"/>
</dbReference>
<evidence type="ECO:0000256" key="2">
    <source>
        <dbReference type="ARBA" id="ARBA00023015"/>
    </source>
</evidence>